<keyword evidence="8" id="KW-1185">Reference proteome</keyword>
<keyword evidence="5" id="KW-0012">Acyltransferase</keyword>
<dbReference type="InterPro" id="IPR023187">
    <property type="entry name" value="Tscrpt_reg_MarR-type_CS"/>
</dbReference>
<dbReference type="InterPro" id="IPR016181">
    <property type="entry name" value="Acyl_CoA_acyltransferase"/>
</dbReference>
<evidence type="ECO:0000256" key="4">
    <source>
        <dbReference type="ARBA" id="ARBA00023163"/>
    </source>
</evidence>
<dbReference type="PROSITE" id="PS01117">
    <property type="entry name" value="HTH_MARR_1"/>
    <property type="match status" value="1"/>
</dbReference>
<dbReference type="SUPFAM" id="SSF46785">
    <property type="entry name" value="Winged helix' DNA-binding domain"/>
    <property type="match status" value="1"/>
</dbReference>
<keyword evidence="4" id="KW-0804">Transcription</keyword>
<evidence type="ECO:0000256" key="5">
    <source>
        <dbReference type="ARBA" id="ARBA00023315"/>
    </source>
</evidence>
<sequence length="291" mass="31730">MSLDPIARIRRFNRAVTSEAGALDLSFLGRGRPLGVARVLHGVGHFGQDVSTIREALNLDKAVMSRILKQLEEEGLLTLAPDPNDGRKRLVHLTEAGEAERAAYDSLSNDHAAKTLSRHANPTALLDAMDLVACALGRDRIEIAPGDPLSDTAAYCHDQYFAELKSRFTKAFEIGAGPAADADRVSPPHGAFLVASFDGLPIGCVSVRSNDGFGEIKRLWVSPSARGLGLARRLMDAAEDEARALGYTLLRLDTNSVLPEAIALYRKTGWTEIDRYNDDPNPDHFFEKQLN</sequence>
<dbReference type="Pfam" id="PF00583">
    <property type="entry name" value="Acetyltransf_1"/>
    <property type="match status" value="1"/>
</dbReference>
<dbReference type="AlphaFoldDB" id="A0A917AGE1"/>
<accession>A0A917AGE1</accession>
<dbReference type="PANTHER" id="PTHR43877">
    <property type="entry name" value="AMINOALKYLPHOSPHONATE N-ACETYLTRANSFERASE-RELATED-RELATED"/>
    <property type="match status" value="1"/>
</dbReference>
<dbReference type="RefSeq" id="WP_095595078.1">
    <property type="nucleotide sequence ID" value="NZ_BMKN01000002.1"/>
</dbReference>
<evidence type="ECO:0000313" key="8">
    <source>
        <dbReference type="Proteomes" id="UP000606730"/>
    </source>
</evidence>
<evidence type="ECO:0000256" key="2">
    <source>
        <dbReference type="ARBA" id="ARBA00023015"/>
    </source>
</evidence>
<dbReference type="EMBL" id="BMKN01000002">
    <property type="protein sequence ID" value="GGE50014.1"/>
    <property type="molecule type" value="Genomic_DNA"/>
</dbReference>
<dbReference type="CDD" id="cd04301">
    <property type="entry name" value="NAT_SF"/>
    <property type="match status" value="1"/>
</dbReference>
<proteinExistence type="predicted"/>
<reference evidence="7" key="2">
    <citation type="submission" date="2020-09" db="EMBL/GenBank/DDBJ databases">
        <authorList>
            <person name="Sun Q."/>
            <person name="Zhou Y."/>
        </authorList>
    </citation>
    <scope>NUCLEOTIDE SEQUENCE</scope>
    <source>
        <strain evidence="7">CGMCC 1.16012</strain>
    </source>
</reference>
<dbReference type="InterPro" id="IPR036388">
    <property type="entry name" value="WH-like_DNA-bd_sf"/>
</dbReference>
<dbReference type="GO" id="GO:0016747">
    <property type="term" value="F:acyltransferase activity, transferring groups other than amino-acyl groups"/>
    <property type="evidence" value="ECO:0007669"/>
    <property type="project" value="InterPro"/>
</dbReference>
<reference evidence="7" key="1">
    <citation type="journal article" date="2014" name="Int. J. Syst. Evol. Microbiol.">
        <title>Complete genome sequence of Corynebacterium casei LMG S-19264T (=DSM 44701T), isolated from a smear-ripened cheese.</title>
        <authorList>
            <consortium name="US DOE Joint Genome Institute (JGI-PGF)"/>
            <person name="Walter F."/>
            <person name="Albersmeier A."/>
            <person name="Kalinowski J."/>
            <person name="Ruckert C."/>
        </authorList>
    </citation>
    <scope>NUCLEOTIDE SEQUENCE</scope>
    <source>
        <strain evidence="7">CGMCC 1.16012</strain>
    </source>
</reference>
<dbReference type="PROSITE" id="PS51186">
    <property type="entry name" value="GNAT"/>
    <property type="match status" value="1"/>
</dbReference>
<dbReference type="InterPro" id="IPR000182">
    <property type="entry name" value="GNAT_dom"/>
</dbReference>
<evidence type="ECO:0000256" key="3">
    <source>
        <dbReference type="ARBA" id="ARBA00023125"/>
    </source>
</evidence>
<dbReference type="GO" id="GO:0003700">
    <property type="term" value="F:DNA-binding transcription factor activity"/>
    <property type="evidence" value="ECO:0007669"/>
    <property type="project" value="InterPro"/>
</dbReference>
<dbReference type="InterPro" id="IPR050832">
    <property type="entry name" value="Bact_Acetyltransf"/>
</dbReference>
<evidence type="ECO:0000256" key="1">
    <source>
        <dbReference type="ARBA" id="ARBA00022679"/>
    </source>
</evidence>
<dbReference type="Proteomes" id="UP000606730">
    <property type="component" value="Unassembled WGS sequence"/>
</dbReference>
<dbReference type="OrthoDB" id="2436196at2"/>
<dbReference type="InterPro" id="IPR000835">
    <property type="entry name" value="HTH_MarR-typ"/>
</dbReference>
<dbReference type="Gene3D" id="3.40.630.30">
    <property type="match status" value="1"/>
</dbReference>
<keyword evidence="3" id="KW-0238">DNA-binding</keyword>
<evidence type="ECO:0000313" key="7">
    <source>
        <dbReference type="EMBL" id="GGE50014.1"/>
    </source>
</evidence>
<dbReference type="SUPFAM" id="SSF55729">
    <property type="entry name" value="Acyl-CoA N-acyltransferases (Nat)"/>
    <property type="match status" value="1"/>
</dbReference>
<dbReference type="Pfam" id="PF12802">
    <property type="entry name" value="MarR_2"/>
    <property type="match status" value="1"/>
</dbReference>
<name>A0A917AGE1_9RHOB</name>
<comment type="caution">
    <text evidence="7">The sequence shown here is derived from an EMBL/GenBank/DDBJ whole genome shotgun (WGS) entry which is preliminary data.</text>
</comment>
<dbReference type="PANTHER" id="PTHR43877:SF2">
    <property type="entry name" value="AMINOALKYLPHOSPHONATE N-ACETYLTRANSFERASE-RELATED"/>
    <property type="match status" value="1"/>
</dbReference>
<organism evidence="7 8">
    <name type="scientific">Actibacterium pelagium</name>
    <dbReference type="NCBI Taxonomy" id="2029103"/>
    <lineage>
        <taxon>Bacteria</taxon>
        <taxon>Pseudomonadati</taxon>
        <taxon>Pseudomonadota</taxon>
        <taxon>Alphaproteobacteria</taxon>
        <taxon>Rhodobacterales</taxon>
        <taxon>Roseobacteraceae</taxon>
        <taxon>Actibacterium</taxon>
    </lineage>
</organism>
<gene>
    <name evidence="7" type="ORF">GCM10011517_17250</name>
</gene>
<dbReference type="Gene3D" id="1.10.10.10">
    <property type="entry name" value="Winged helix-like DNA-binding domain superfamily/Winged helix DNA-binding domain"/>
    <property type="match status" value="1"/>
</dbReference>
<keyword evidence="1" id="KW-0808">Transferase</keyword>
<keyword evidence="2" id="KW-0805">Transcription regulation</keyword>
<protein>
    <submittedName>
        <fullName evidence="7">PadR family transcriptional regulator</fullName>
    </submittedName>
</protein>
<evidence type="ECO:0000259" key="6">
    <source>
        <dbReference type="PROSITE" id="PS51186"/>
    </source>
</evidence>
<dbReference type="SMART" id="SM00347">
    <property type="entry name" value="HTH_MARR"/>
    <property type="match status" value="1"/>
</dbReference>
<feature type="domain" description="N-acetyltransferase" evidence="6">
    <location>
        <begin position="141"/>
        <end position="291"/>
    </location>
</feature>
<dbReference type="InterPro" id="IPR036390">
    <property type="entry name" value="WH_DNA-bd_sf"/>
</dbReference>
<dbReference type="GO" id="GO:0003677">
    <property type="term" value="F:DNA binding"/>
    <property type="evidence" value="ECO:0007669"/>
    <property type="project" value="UniProtKB-KW"/>
</dbReference>